<dbReference type="InterPro" id="IPR011006">
    <property type="entry name" value="CheY-like_superfamily"/>
</dbReference>
<evidence type="ECO:0000259" key="7">
    <source>
        <dbReference type="PROSITE" id="PS50043"/>
    </source>
</evidence>
<dbReference type="Pfam" id="PF00196">
    <property type="entry name" value="GerE"/>
    <property type="match status" value="1"/>
</dbReference>
<evidence type="ECO:0000256" key="5">
    <source>
        <dbReference type="ARBA" id="ARBA00023163"/>
    </source>
</evidence>
<organism evidence="9 10">
    <name type="scientific">Sandarakinorhabdus cyanobacteriorum</name>
    <dbReference type="NCBI Taxonomy" id="1981098"/>
    <lineage>
        <taxon>Bacteria</taxon>
        <taxon>Pseudomonadati</taxon>
        <taxon>Pseudomonadota</taxon>
        <taxon>Alphaproteobacteria</taxon>
        <taxon>Sphingomonadales</taxon>
        <taxon>Sphingosinicellaceae</taxon>
        <taxon>Sandarakinorhabdus</taxon>
    </lineage>
</organism>
<feature type="domain" description="Response regulatory" evidence="8">
    <location>
        <begin position="12"/>
        <end position="128"/>
    </location>
</feature>
<dbReference type="OrthoDB" id="5292887at2"/>
<comment type="caution">
    <text evidence="9">The sequence shown here is derived from an EMBL/GenBank/DDBJ whole genome shotgun (WGS) entry which is preliminary data.</text>
</comment>
<dbReference type="CDD" id="cd19920">
    <property type="entry name" value="REC_PA4781-like"/>
    <property type="match status" value="1"/>
</dbReference>
<dbReference type="GO" id="GO:0000976">
    <property type="term" value="F:transcription cis-regulatory region binding"/>
    <property type="evidence" value="ECO:0007669"/>
    <property type="project" value="TreeGrafter"/>
</dbReference>
<dbReference type="RefSeq" id="WP_094474605.1">
    <property type="nucleotide sequence ID" value="NZ_NOXT01000121.1"/>
</dbReference>
<dbReference type="SMART" id="SM00448">
    <property type="entry name" value="REC"/>
    <property type="match status" value="1"/>
</dbReference>
<dbReference type="PROSITE" id="PS50043">
    <property type="entry name" value="HTH_LUXR_2"/>
    <property type="match status" value="1"/>
</dbReference>
<dbReference type="SMART" id="SM00421">
    <property type="entry name" value="HTH_LUXR"/>
    <property type="match status" value="1"/>
</dbReference>
<accession>A0A255YAB3</accession>
<evidence type="ECO:0000256" key="1">
    <source>
        <dbReference type="ARBA" id="ARBA00022553"/>
    </source>
</evidence>
<name>A0A255YAB3_9SPHN</name>
<dbReference type="AlphaFoldDB" id="A0A255YAB3"/>
<dbReference type="CDD" id="cd06170">
    <property type="entry name" value="LuxR_C_like"/>
    <property type="match status" value="1"/>
</dbReference>
<dbReference type="Gene3D" id="3.40.50.2300">
    <property type="match status" value="1"/>
</dbReference>
<evidence type="ECO:0000259" key="8">
    <source>
        <dbReference type="PROSITE" id="PS50110"/>
    </source>
</evidence>
<evidence type="ECO:0000256" key="6">
    <source>
        <dbReference type="PROSITE-ProRule" id="PRU00169"/>
    </source>
</evidence>
<protein>
    <submittedName>
        <fullName evidence="9">DNA-binding response regulator</fullName>
    </submittedName>
</protein>
<evidence type="ECO:0000256" key="3">
    <source>
        <dbReference type="ARBA" id="ARBA00023015"/>
    </source>
</evidence>
<sequence>MSESPRANVQATILVVDDAPDSLRFLTDTLEAEGYAVRIALNGETALASLAEELPDLVLMDAMMPGMDGFETTRRIKADPALALVPVIFMTGLTDTQNVVDGLAAGGVDYVKKPIVLPELLARLKVHLGNARITAGAQGALDASNRPLMALDGEGRIAWTTPRSAEILAQRFGAGVGDRLPGPLVGQLQRLGEGRVKQDFPGGQVEFTVVATQGDERHYRLTETLEGAEEKLLAQRHGLTEREAEVLLWISRGKANREISEILGISPRTVNKHLEQIFEKMGIENRASAAAAAVKTLSQ</sequence>
<keyword evidence="5" id="KW-0804">Transcription</keyword>
<dbReference type="EMBL" id="NOXT01000121">
    <property type="protein sequence ID" value="OYQ25644.1"/>
    <property type="molecule type" value="Genomic_DNA"/>
</dbReference>
<dbReference type="PRINTS" id="PR00038">
    <property type="entry name" value="HTHLUXR"/>
</dbReference>
<dbReference type="PANTHER" id="PTHR48111:SF1">
    <property type="entry name" value="TWO-COMPONENT RESPONSE REGULATOR ORR33"/>
    <property type="match status" value="1"/>
</dbReference>
<feature type="domain" description="HTH luxR-type" evidence="7">
    <location>
        <begin position="232"/>
        <end position="297"/>
    </location>
</feature>
<keyword evidence="2" id="KW-0902">Two-component regulatory system</keyword>
<dbReference type="GO" id="GO:0005829">
    <property type="term" value="C:cytosol"/>
    <property type="evidence" value="ECO:0007669"/>
    <property type="project" value="TreeGrafter"/>
</dbReference>
<dbReference type="InterPro" id="IPR000792">
    <property type="entry name" value="Tscrpt_reg_LuxR_C"/>
</dbReference>
<reference evidence="9 10" key="1">
    <citation type="submission" date="2017-07" db="EMBL/GenBank/DDBJ databases">
        <title>Sandarakinorhabdus cyanobacteriorum sp. nov., a novel bacterium isolated from cyanobacterial aggregates in a eutrophic lake.</title>
        <authorList>
            <person name="Cai H."/>
        </authorList>
    </citation>
    <scope>NUCLEOTIDE SEQUENCE [LARGE SCALE GENOMIC DNA]</scope>
    <source>
        <strain evidence="9 10">TH057</strain>
    </source>
</reference>
<keyword evidence="4 9" id="KW-0238">DNA-binding</keyword>
<dbReference type="Pfam" id="PF00072">
    <property type="entry name" value="Response_reg"/>
    <property type="match status" value="1"/>
</dbReference>
<dbReference type="InterPro" id="IPR016032">
    <property type="entry name" value="Sig_transdc_resp-reg_C-effctor"/>
</dbReference>
<dbReference type="InterPro" id="IPR036388">
    <property type="entry name" value="WH-like_DNA-bd_sf"/>
</dbReference>
<gene>
    <name evidence="9" type="ORF">CHU93_12980</name>
</gene>
<evidence type="ECO:0000256" key="4">
    <source>
        <dbReference type="ARBA" id="ARBA00023125"/>
    </source>
</evidence>
<dbReference type="SUPFAM" id="SSF46894">
    <property type="entry name" value="C-terminal effector domain of the bipartite response regulators"/>
    <property type="match status" value="1"/>
</dbReference>
<evidence type="ECO:0000256" key="2">
    <source>
        <dbReference type="ARBA" id="ARBA00023012"/>
    </source>
</evidence>
<proteinExistence type="predicted"/>
<dbReference type="GO" id="GO:0006355">
    <property type="term" value="P:regulation of DNA-templated transcription"/>
    <property type="evidence" value="ECO:0007669"/>
    <property type="project" value="InterPro"/>
</dbReference>
<dbReference type="InterPro" id="IPR001789">
    <property type="entry name" value="Sig_transdc_resp-reg_receiver"/>
</dbReference>
<keyword evidence="3" id="KW-0805">Transcription regulation</keyword>
<dbReference type="SUPFAM" id="SSF52172">
    <property type="entry name" value="CheY-like"/>
    <property type="match status" value="1"/>
</dbReference>
<dbReference type="PANTHER" id="PTHR48111">
    <property type="entry name" value="REGULATOR OF RPOS"/>
    <property type="match status" value="1"/>
</dbReference>
<feature type="modified residue" description="4-aspartylphosphate" evidence="6">
    <location>
        <position position="61"/>
    </location>
</feature>
<dbReference type="InterPro" id="IPR039420">
    <property type="entry name" value="WalR-like"/>
</dbReference>
<keyword evidence="1 6" id="KW-0597">Phosphoprotein</keyword>
<dbReference type="PROSITE" id="PS50110">
    <property type="entry name" value="RESPONSE_REGULATORY"/>
    <property type="match status" value="1"/>
</dbReference>
<keyword evidence="10" id="KW-1185">Reference proteome</keyword>
<dbReference type="Gene3D" id="1.10.10.10">
    <property type="entry name" value="Winged helix-like DNA-binding domain superfamily/Winged helix DNA-binding domain"/>
    <property type="match status" value="1"/>
</dbReference>
<dbReference type="GO" id="GO:0000156">
    <property type="term" value="F:phosphorelay response regulator activity"/>
    <property type="evidence" value="ECO:0007669"/>
    <property type="project" value="TreeGrafter"/>
</dbReference>
<evidence type="ECO:0000313" key="9">
    <source>
        <dbReference type="EMBL" id="OYQ25644.1"/>
    </source>
</evidence>
<evidence type="ECO:0000313" key="10">
    <source>
        <dbReference type="Proteomes" id="UP000216991"/>
    </source>
</evidence>
<dbReference type="GO" id="GO:0032993">
    <property type="term" value="C:protein-DNA complex"/>
    <property type="evidence" value="ECO:0007669"/>
    <property type="project" value="TreeGrafter"/>
</dbReference>
<dbReference type="Proteomes" id="UP000216991">
    <property type="component" value="Unassembled WGS sequence"/>
</dbReference>